<evidence type="ECO:0000256" key="1">
    <source>
        <dbReference type="ARBA" id="ARBA00002151"/>
    </source>
</evidence>
<dbReference type="PANTHER" id="PTHR38011:SF7">
    <property type="entry name" value="2,5-DIAMINO-6-RIBOSYLAMINO-4(3H)-PYRIMIDINONE 5'-PHOSPHATE REDUCTASE"/>
    <property type="match status" value="1"/>
</dbReference>
<dbReference type="InterPro" id="IPR002734">
    <property type="entry name" value="RibDG_C"/>
</dbReference>
<dbReference type="EMBL" id="CP025746">
    <property type="protein sequence ID" value="QAA30874.1"/>
    <property type="molecule type" value="Genomic_DNA"/>
</dbReference>
<feature type="domain" description="CMP/dCMP-type deaminase" evidence="14">
    <location>
        <begin position="1"/>
        <end position="120"/>
    </location>
</feature>
<dbReference type="GO" id="GO:0008703">
    <property type="term" value="F:5-amino-6-(5-phosphoribosylamino)uracil reductase activity"/>
    <property type="evidence" value="ECO:0007669"/>
    <property type="project" value="UniProtKB-EC"/>
</dbReference>
<dbReference type="InterPro" id="IPR002125">
    <property type="entry name" value="CMP_dCMP_dom"/>
</dbReference>
<comment type="pathway">
    <text evidence="2 11">Cofactor biosynthesis; riboflavin biosynthesis; 5-amino-6-(D-ribitylamino)uracil from GTP: step 2/4.</text>
</comment>
<keyword evidence="11" id="KW-0862">Zinc</keyword>
<keyword evidence="11" id="KW-0686">Riboflavin biosynthesis</keyword>
<dbReference type="Gene3D" id="3.40.140.10">
    <property type="entry name" value="Cytidine Deaminase, domain 2"/>
    <property type="match status" value="1"/>
</dbReference>
<feature type="binding site" evidence="13">
    <location>
        <position position="152"/>
    </location>
    <ligand>
        <name>NADP(+)</name>
        <dbReference type="ChEBI" id="CHEBI:58349"/>
    </ligand>
</feature>
<feature type="binding site" evidence="13">
    <location>
        <position position="194"/>
    </location>
    <ligand>
        <name>NADP(+)</name>
        <dbReference type="ChEBI" id="CHEBI:58349"/>
    </ligand>
</feature>
<comment type="catalytic activity">
    <reaction evidence="10 11">
        <text>2,5-diamino-6-hydroxy-4-(5-phosphoribosylamino)-pyrimidine + H2O + H(+) = 5-amino-6-(5-phospho-D-ribosylamino)uracil + NH4(+)</text>
        <dbReference type="Rhea" id="RHEA:21868"/>
        <dbReference type="ChEBI" id="CHEBI:15377"/>
        <dbReference type="ChEBI" id="CHEBI:15378"/>
        <dbReference type="ChEBI" id="CHEBI:28938"/>
        <dbReference type="ChEBI" id="CHEBI:58453"/>
        <dbReference type="ChEBI" id="CHEBI:58614"/>
        <dbReference type="EC" id="3.5.4.26"/>
    </reaction>
</comment>
<dbReference type="EC" id="3.5.4.26" evidence="11"/>
<keyword evidence="6 11" id="KW-0521">NADP</keyword>
<gene>
    <name evidence="15" type="primary">ribD</name>
    <name evidence="15" type="ORF">C1I91_03905</name>
</gene>
<keyword evidence="11" id="KW-0378">Hydrolase</keyword>
<keyword evidence="11" id="KW-0479">Metal-binding</keyword>
<feature type="binding site" evidence="13">
    <location>
        <position position="182"/>
    </location>
    <ligand>
        <name>substrate</name>
    </ligand>
</feature>
<comment type="function">
    <text evidence="1 11">Converts 2,5-diamino-6-(ribosylamino)-4(3h)-pyrimidinone 5'-phosphate into 5-amino-6-(ribosylamino)-2,4(1h,3h)-pyrimidinedione 5'-phosphate.</text>
</comment>
<feature type="binding site" evidence="13">
    <location>
        <position position="205"/>
    </location>
    <ligand>
        <name>substrate</name>
    </ligand>
</feature>
<evidence type="ECO:0000313" key="15">
    <source>
        <dbReference type="EMBL" id="QAA30874.1"/>
    </source>
</evidence>
<evidence type="ECO:0000256" key="8">
    <source>
        <dbReference type="ARBA" id="ARBA00023268"/>
    </source>
</evidence>
<dbReference type="InterPro" id="IPR016193">
    <property type="entry name" value="Cytidine_deaminase-like"/>
</dbReference>
<dbReference type="GO" id="GO:0050661">
    <property type="term" value="F:NADP binding"/>
    <property type="evidence" value="ECO:0007669"/>
    <property type="project" value="InterPro"/>
</dbReference>
<comment type="catalytic activity">
    <reaction evidence="9 11">
        <text>5-amino-6-(5-phospho-D-ribitylamino)uracil + NADP(+) = 5-amino-6-(5-phospho-D-ribosylamino)uracil + NADPH + H(+)</text>
        <dbReference type="Rhea" id="RHEA:17845"/>
        <dbReference type="ChEBI" id="CHEBI:15378"/>
        <dbReference type="ChEBI" id="CHEBI:57783"/>
        <dbReference type="ChEBI" id="CHEBI:58349"/>
        <dbReference type="ChEBI" id="CHEBI:58421"/>
        <dbReference type="ChEBI" id="CHEBI:58453"/>
        <dbReference type="EC" id="1.1.1.193"/>
    </reaction>
</comment>
<evidence type="ECO:0000256" key="10">
    <source>
        <dbReference type="ARBA" id="ARBA00049886"/>
    </source>
</evidence>
<feature type="binding site" evidence="13">
    <location>
        <position position="166"/>
    </location>
    <ligand>
        <name>substrate</name>
    </ligand>
</feature>
<dbReference type="UniPathway" id="UPA00275">
    <property type="reaction ID" value="UER00401"/>
</dbReference>
<evidence type="ECO:0000256" key="9">
    <source>
        <dbReference type="ARBA" id="ARBA00049861"/>
    </source>
</evidence>
<dbReference type="GO" id="GO:0046872">
    <property type="term" value="F:metal ion binding"/>
    <property type="evidence" value="ECO:0007669"/>
    <property type="project" value="UniProtKB-KW"/>
</dbReference>
<dbReference type="GO" id="GO:0008835">
    <property type="term" value="F:diaminohydroxyphosphoribosylaminopyrimidine deaminase activity"/>
    <property type="evidence" value="ECO:0007669"/>
    <property type="project" value="UniProtKB-EC"/>
</dbReference>
<proteinExistence type="inferred from homology"/>
<feature type="binding site" evidence="13">
    <location>
        <position position="198"/>
    </location>
    <ligand>
        <name>NADP(+)</name>
        <dbReference type="ChEBI" id="CHEBI:58349"/>
    </ligand>
</feature>
<feature type="binding site" evidence="13">
    <location>
        <position position="293"/>
    </location>
    <ligand>
        <name>substrate</name>
    </ligand>
</feature>
<evidence type="ECO:0000256" key="13">
    <source>
        <dbReference type="PIRSR" id="PIRSR006769-2"/>
    </source>
</evidence>
<keyword evidence="8" id="KW-0511">Multifunctional enzyme</keyword>
<keyword evidence="16" id="KW-1185">Reference proteome</keyword>
<evidence type="ECO:0000259" key="14">
    <source>
        <dbReference type="PROSITE" id="PS51747"/>
    </source>
</evidence>
<dbReference type="EC" id="1.1.1.193" evidence="11"/>
<evidence type="ECO:0000313" key="16">
    <source>
        <dbReference type="Proteomes" id="UP000286268"/>
    </source>
</evidence>
<dbReference type="Proteomes" id="UP000286268">
    <property type="component" value="Chromosome"/>
</dbReference>
<dbReference type="InterPro" id="IPR004794">
    <property type="entry name" value="Eubact_RibD"/>
</dbReference>
<feature type="binding site" evidence="13">
    <location>
        <position position="168"/>
    </location>
    <ligand>
        <name>NADP(+)</name>
        <dbReference type="ChEBI" id="CHEBI:58349"/>
    </ligand>
</feature>
<feature type="binding site" evidence="13">
    <location>
        <begin position="295"/>
        <end position="301"/>
    </location>
    <ligand>
        <name>NADP(+)</name>
        <dbReference type="ChEBI" id="CHEBI:58349"/>
    </ligand>
</feature>
<dbReference type="SUPFAM" id="SSF53927">
    <property type="entry name" value="Cytidine deaminase-like"/>
    <property type="match status" value="1"/>
</dbReference>
<organism evidence="15 16">
    <name type="scientific">Clostridium manihotivorum</name>
    <dbReference type="NCBI Taxonomy" id="2320868"/>
    <lineage>
        <taxon>Bacteria</taxon>
        <taxon>Bacillati</taxon>
        <taxon>Bacillota</taxon>
        <taxon>Clostridia</taxon>
        <taxon>Eubacteriales</taxon>
        <taxon>Clostridiaceae</taxon>
        <taxon>Clostridium</taxon>
    </lineage>
</organism>
<evidence type="ECO:0000256" key="11">
    <source>
        <dbReference type="PIRNR" id="PIRNR006769"/>
    </source>
</evidence>
<name>A0A3R5QR98_9CLOT</name>
<dbReference type="InterPro" id="IPR024072">
    <property type="entry name" value="DHFR-like_dom_sf"/>
</dbReference>
<dbReference type="AlphaFoldDB" id="A0A3R5QR98"/>
<evidence type="ECO:0000256" key="12">
    <source>
        <dbReference type="PIRSR" id="PIRSR006769-1"/>
    </source>
</evidence>
<dbReference type="PROSITE" id="PS51747">
    <property type="entry name" value="CYT_DCMP_DEAMINASES_2"/>
    <property type="match status" value="1"/>
</dbReference>
<dbReference type="KEGG" id="cmah:C1I91_03905"/>
<dbReference type="OrthoDB" id="9800865at2"/>
<dbReference type="RefSeq" id="WP_128211321.1">
    <property type="nucleotide sequence ID" value="NZ_CP025746.1"/>
</dbReference>
<dbReference type="NCBIfam" id="TIGR00326">
    <property type="entry name" value="eubact_ribD"/>
    <property type="match status" value="1"/>
</dbReference>
<evidence type="ECO:0000256" key="7">
    <source>
        <dbReference type="ARBA" id="ARBA00023002"/>
    </source>
</evidence>
<dbReference type="Gene3D" id="3.40.430.10">
    <property type="entry name" value="Dihydrofolate Reductase, subunit A"/>
    <property type="match status" value="1"/>
</dbReference>
<dbReference type="SUPFAM" id="SSF53597">
    <property type="entry name" value="Dihydrofolate reductase-like"/>
    <property type="match status" value="1"/>
</dbReference>
<evidence type="ECO:0000256" key="4">
    <source>
        <dbReference type="ARBA" id="ARBA00005259"/>
    </source>
</evidence>
<dbReference type="Pfam" id="PF01872">
    <property type="entry name" value="RibD_C"/>
    <property type="match status" value="1"/>
</dbReference>
<comment type="similarity">
    <text evidence="4 11">In the N-terminal section; belongs to the cytidine and deoxycytidylate deaminase family.</text>
</comment>
<evidence type="ECO:0000256" key="5">
    <source>
        <dbReference type="ARBA" id="ARBA00007417"/>
    </source>
</evidence>
<evidence type="ECO:0000256" key="6">
    <source>
        <dbReference type="ARBA" id="ARBA00022857"/>
    </source>
</evidence>
<reference evidence="15 16" key="1">
    <citation type="submission" date="2018-01" db="EMBL/GenBank/DDBJ databases">
        <title>Genome Sequencing and Assembly of Anaerobacter polyendosporus strain CT4.</title>
        <authorList>
            <person name="Tachaapaikoon C."/>
            <person name="Sutheeworapong S."/>
            <person name="Jenjaroenpun P."/>
            <person name="Wongsurawat T."/>
            <person name="Nookeaw I."/>
            <person name="Cheawchanlertfa P."/>
            <person name="Kosugi A."/>
            <person name="Cheevadhanarak S."/>
            <person name="Ratanakhanokchai K."/>
        </authorList>
    </citation>
    <scope>NUCLEOTIDE SEQUENCE [LARGE SCALE GENOMIC DNA]</scope>
    <source>
        <strain evidence="15 16">CT4</strain>
    </source>
</reference>
<dbReference type="PIRSF" id="PIRSF006769">
    <property type="entry name" value="RibD"/>
    <property type="match status" value="1"/>
</dbReference>
<comment type="similarity">
    <text evidence="5 11">In the C-terminal section; belongs to the HTP reductase family.</text>
</comment>
<feature type="binding site" evidence="13">
    <location>
        <position position="202"/>
    </location>
    <ligand>
        <name>substrate</name>
    </ligand>
</feature>
<feature type="active site" description="Proton donor" evidence="12">
    <location>
        <position position="51"/>
    </location>
</feature>
<evidence type="ECO:0000256" key="3">
    <source>
        <dbReference type="ARBA" id="ARBA00004910"/>
    </source>
</evidence>
<dbReference type="GO" id="GO:0009231">
    <property type="term" value="P:riboflavin biosynthetic process"/>
    <property type="evidence" value="ECO:0007669"/>
    <property type="project" value="UniProtKB-UniPathway"/>
</dbReference>
<accession>A0A3R5QR98</accession>
<dbReference type="InterPro" id="IPR050765">
    <property type="entry name" value="Riboflavin_Biosynth_HTPR"/>
</dbReference>
<sequence>MNEVYMDMAIEIANGGSGFVNPDPLVGAIVVKEGRIIGQGYYKAYGCEKAEIDAIKNSVESTKDGELFINIEPELSIEDKSYIDFILNSGIKKIYLGMENPKSGFKGQMRKILSHLGIEVVYNILKEKCEELNEIYTHYVNKGTPYVFTKWAMTLDGKLASRTGDSKWISSEKSLEFVHYLRQRVAAIMVGENTVKVDNPLLTTRLKGITISNPLRVIVSKYGDIPLDSNVLKVDDNVKTLIVASTKIDEKKEKEIISTGAEILKIEEVDGKLPFKEIVKLLGEKNIDSLYIEGGSSLLASAFESGIVNKVYVAIAPKIIGGQNAVTPVGGLGIEKMNDAIRLKKVSHEIVGDDVIFKGYIAE</sequence>
<comment type="cofactor">
    <cofactor evidence="11">
        <name>Zn(2+)</name>
        <dbReference type="ChEBI" id="CHEBI:29105"/>
    </cofactor>
    <text evidence="11">Binds 1 zinc ion.</text>
</comment>
<comment type="pathway">
    <text evidence="3 11">Cofactor biosynthesis; riboflavin biosynthesis; 5-amino-6-(D-ribitylamino)uracil from GTP: step 3/4.</text>
</comment>
<dbReference type="InterPro" id="IPR011549">
    <property type="entry name" value="RibD_C"/>
</dbReference>
<keyword evidence="7 11" id="KW-0560">Oxidoreductase</keyword>
<evidence type="ECO:0000256" key="2">
    <source>
        <dbReference type="ARBA" id="ARBA00004882"/>
    </source>
</evidence>
<protein>
    <recommendedName>
        <fullName evidence="11">Riboflavin biosynthesis protein RibD</fullName>
    </recommendedName>
    <domain>
        <recommendedName>
            <fullName evidence="11">Diaminohydroxyphosphoribosylaminopyrimidine deaminase</fullName>
            <shortName evidence="11">DRAP deaminase</shortName>
            <ecNumber evidence="11">3.5.4.26</ecNumber>
        </recommendedName>
        <alternativeName>
            <fullName evidence="11">Riboflavin-specific deaminase</fullName>
        </alternativeName>
    </domain>
    <domain>
        <recommendedName>
            <fullName evidence="11">5-amino-6-(5-phosphoribosylamino)uracil reductase</fullName>
            <ecNumber evidence="11">1.1.1.193</ecNumber>
        </recommendedName>
        <alternativeName>
            <fullName evidence="11">HTP reductase</fullName>
        </alternativeName>
    </domain>
</protein>
<dbReference type="NCBIfam" id="TIGR00227">
    <property type="entry name" value="ribD_Cterm"/>
    <property type="match status" value="1"/>
</dbReference>
<dbReference type="PANTHER" id="PTHR38011">
    <property type="entry name" value="DIHYDROFOLATE REDUCTASE FAMILY PROTEIN (AFU_ORTHOLOGUE AFUA_8G06820)"/>
    <property type="match status" value="1"/>
</dbReference>